<proteinExistence type="predicted"/>
<evidence type="ECO:0000313" key="1">
    <source>
        <dbReference type="EMBL" id="MDF9409882.1"/>
    </source>
</evidence>
<keyword evidence="2" id="KW-1185">Reference proteome</keyword>
<reference evidence="1" key="1">
    <citation type="submission" date="2022-02" db="EMBL/GenBank/DDBJ databases">
        <authorList>
            <person name="Leng L."/>
        </authorList>
    </citation>
    <scope>NUCLEOTIDE SEQUENCE</scope>
    <source>
        <strain evidence="1">JI</strain>
    </source>
</reference>
<dbReference type="Proteomes" id="UP001154312">
    <property type="component" value="Unassembled WGS sequence"/>
</dbReference>
<name>A0A9X4JWP8_9FIRM</name>
<dbReference type="Gene3D" id="2.40.50.100">
    <property type="match status" value="1"/>
</dbReference>
<dbReference type="EMBL" id="JAKOAV010000048">
    <property type="protein sequence ID" value="MDF9409882.1"/>
    <property type="molecule type" value="Genomic_DNA"/>
</dbReference>
<comment type="caution">
    <text evidence="1">The sequence shown here is derived from an EMBL/GenBank/DDBJ whole genome shotgun (WGS) entry which is preliminary data.</text>
</comment>
<organism evidence="1 2">
    <name type="scientific">Pelotomaculum isophthalicicum JI</name>
    <dbReference type="NCBI Taxonomy" id="947010"/>
    <lineage>
        <taxon>Bacteria</taxon>
        <taxon>Bacillati</taxon>
        <taxon>Bacillota</taxon>
        <taxon>Clostridia</taxon>
        <taxon>Eubacteriales</taxon>
        <taxon>Desulfotomaculaceae</taxon>
        <taxon>Pelotomaculum</taxon>
    </lineage>
</organism>
<protein>
    <submittedName>
        <fullName evidence="1">Uncharacterized protein</fullName>
    </submittedName>
</protein>
<sequence>MRTNSNGKKISSPIPKKLSIISNKLNNKVKKGDICLIAEALKMQNQILEDIIQKTKVSLEQVINTNKNLISILQNDPDSRT</sequence>
<accession>A0A9X4JWP8</accession>
<dbReference type="AlphaFoldDB" id="A0A9X4JWP8"/>
<evidence type="ECO:0000313" key="2">
    <source>
        <dbReference type="Proteomes" id="UP001154312"/>
    </source>
</evidence>
<dbReference type="RefSeq" id="WP_277445402.1">
    <property type="nucleotide sequence ID" value="NZ_JAKOAV010000048.1"/>
</dbReference>
<gene>
    <name evidence="1" type="ORF">L7E55_16270</name>
</gene>